<dbReference type="Pfam" id="PF13519">
    <property type="entry name" value="VWA_2"/>
    <property type="match status" value="1"/>
</dbReference>
<dbReference type="AlphaFoldDB" id="A0A2G8JKS2"/>
<organism evidence="3 4">
    <name type="scientific">Stichopus japonicus</name>
    <name type="common">Sea cucumber</name>
    <dbReference type="NCBI Taxonomy" id="307972"/>
    <lineage>
        <taxon>Eukaryota</taxon>
        <taxon>Metazoa</taxon>
        <taxon>Echinodermata</taxon>
        <taxon>Eleutherozoa</taxon>
        <taxon>Echinozoa</taxon>
        <taxon>Holothuroidea</taxon>
        <taxon>Aspidochirotacea</taxon>
        <taxon>Aspidochirotida</taxon>
        <taxon>Stichopodidae</taxon>
        <taxon>Apostichopus</taxon>
    </lineage>
</organism>
<dbReference type="SMART" id="SM00327">
    <property type="entry name" value="VWA"/>
    <property type="match status" value="1"/>
</dbReference>
<dbReference type="PANTHER" id="PTHR10579">
    <property type="entry name" value="CALCIUM-ACTIVATED CHLORIDE CHANNEL REGULATOR"/>
    <property type="match status" value="1"/>
</dbReference>
<dbReference type="InterPro" id="IPR013642">
    <property type="entry name" value="CLCA_N"/>
</dbReference>
<name>A0A2G8JKS2_STIJA</name>
<protein>
    <submittedName>
        <fullName evidence="3">Putative calcium-activated chloride channel regulator 1-like</fullName>
    </submittedName>
</protein>
<accession>A0A2G8JKS2</accession>
<feature type="region of interest" description="Disordered" evidence="1">
    <location>
        <begin position="220"/>
        <end position="239"/>
    </location>
</feature>
<sequence>MFTSGSEYLYTATKKRAYFKEVTILIPLSWPDRSDYTAPGDARYEWADIIVADYNSRYSPGGPNNAFPYTKQFAGCGEQSLYIHFTPSFLLNADQWSPVVGDYGRVLVHEWGHYRWGLFNEYPDHITDKDQAQDFYHSETRQTWEPVSCSRDWKFTPLKYTGRSPNPYRPCKGDQTEGYENGCIMIPKKSQPPHVTGSVMHSHLNFQKIVNFCDNKKGDPGNLHNSEAPTKQNQRCDGKSSWEVMREHPDFDGASSYCKRNNRPRVVRDVTPTFFVVRSKVMRIVLVLDTSGSMSTSDRHTKIADTARTYILTMAAPGTFIGIVDFNSGATIVSYLRKMTSDRRRDALANLVPEDANGNTCIGCGLDKAIKVLKAHGDPEGGKILLMTDCMDGDGESTKYALKKVIEKKVTIDIVAITDAEISQNIENLATKTGKKRNQIAC</sequence>
<reference evidence="3 4" key="1">
    <citation type="journal article" date="2017" name="PLoS Biol.">
        <title>The sea cucumber genome provides insights into morphological evolution and visceral regeneration.</title>
        <authorList>
            <person name="Zhang X."/>
            <person name="Sun L."/>
            <person name="Yuan J."/>
            <person name="Sun Y."/>
            <person name="Gao Y."/>
            <person name="Zhang L."/>
            <person name="Li S."/>
            <person name="Dai H."/>
            <person name="Hamel J.F."/>
            <person name="Liu C."/>
            <person name="Yu Y."/>
            <person name="Liu S."/>
            <person name="Lin W."/>
            <person name="Guo K."/>
            <person name="Jin S."/>
            <person name="Xu P."/>
            <person name="Storey K.B."/>
            <person name="Huan P."/>
            <person name="Zhang T."/>
            <person name="Zhou Y."/>
            <person name="Zhang J."/>
            <person name="Lin C."/>
            <person name="Li X."/>
            <person name="Xing L."/>
            <person name="Huo D."/>
            <person name="Sun M."/>
            <person name="Wang L."/>
            <person name="Mercier A."/>
            <person name="Li F."/>
            <person name="Yang H."/>
            <person name="Xiang J."/>
        </authorList>
    </citation>
    <scope>NUCLEOTIDE SEQUENCE [LARGE SCALE GENOMIC DNA]</scope>
    <source>
        <strain evidence="3">Shaxun</strain>
        <tissue evidence="3">Muscle</tissue>
    </source>
</reference>
<gene>
    <name evidence="3" type="ORF">BSL78_26835</name>
</gene>
<dbReference type="EMBL" id="MRZV01001695">
    <property type="protein sequence ID" value="PIK36337.1"/>
    <property type="molecule type" value="Genomic_DNA"/>
</dbReference>
<keyword evidence="4" id="KW-1185">Reference proteome</keyword>
<dbReference type="Gene3D" id="3.40.50.410">
    <property type="entry name" value="von Willebrand factor, type A domain"/>
    <property type="match status" value="1"/>
</dbReference>
<dbReference type="PROSITE" id="PS50234">
    <property type="entry name" value="VWFA"/>
    <property type="match status" value="1"/>
</dbReference>
<evidence type="ECO:0000259" key="2">
    <source>
        <dbReference type="PROSITE" id="PS50234"/>
    </source>
</evidence>
<dbReference type="InterPro" id="IPR036465">
    <property type="entry name" value="vWFA_dom_sf"/>
</dbReference>
<dbReference type="OrthoDB" id="687730at2759"/>
<dbReference type="CDD" id="cd00198">
    <property type="entry name" value="vWFA"/>
    <property type="match status" value="1"/>
</dbReference>
<feature type="compositionally biased region" description="Polar residues" evidence="1">
    <location>
        <begin position="223"/>
        <end position="233"/>
    </location>
</feature>
<feature type="domain" description="VWFA" evidence="2">
    <location>
        <begin position="283"/>
        <end position="442"/>
    </location>
</feature>
<dbReference type="STRING" id="307972.A0A2G8JKS2"/>
<dbReference type="InterPro" id="IPR051266">
    <property type="entry name" value="CLCR"/>
</dbReference>
<evidence type="ECO:0000313" key="3">
    <source>
        <dbReference type="EMBL" id="PIK36337.1"/>
    </source>
</evidence>
<comment type="caution">
    <text evidence="3">The sequence shown here is derived from an EMBL/GenBank/DDBJ whole genome shotgun (WGS) entry which is preliminary data.</text>
</comment>
<dbReference type="SUPFAM" id="SSF53300">
    <property type="entry name" value="vWA-like"/>
    <property type="match status" value="1"/>
</dbReference>
<dbReference type="Pfam" id="PF08434">
    <property type="entry name" value="CLCA"/>
    <property type="match status" value="1"/>
</dbReference>
<dbReference type="Proteomes" id="UP000230750">
    <property type="component" value="Unassembled WGS sequence"/>
</dbReference>
<dbReference type="PANTHER" id="PTHR10579:SF177">
    <property type="entry name" value="CALCIUM-ACTIVATED CHLORIDE CHANNEL REGULATOR 4-LIKE PROTEIN"/>
    <property type="match status" value="1"/>
</dbReference>
<proteinExistence type="predicted"/>
<evidence type="ECO:0000313" key="4">
    <source>
        <dbReference type="Proteomes" id="UP000230750"/>
    </source>
</evidence>
<dbReference type="InterPro" id="IPR002035">
    <property type="entry name" value="VWF_A"/>
</dbReference>
<evidence type="ECO:0000256" key="1">
    <source>
        <dbReference type="SAM" id="MobiDB-lite"/>
    </source>
</evidence>